<feature type="compositionally biased region" description="Basic and acidic residues" evidence="13">
    <location>
        <begin position="1"/>
        <end position="12"/>
    </location>
</feature>
<keyword evidence="12" id="KW-0408">Iron</keyword>
<feature type="binding site" evidence="11">
    <location>
        <position position="130"/>
    </location>
    <ligand>
        <name>Zn(2+)</name>
        <dbReference type="ChEBI" id="CHEBI:29105"/>
    </ligand>
</feature>
<evidence type="ECO:0000256" key="4">
    <source>
        <dbReference type="ARBA" id="ARBA00022490"/>
    </source>
</evidence>
<dbReference type="Gene3D" id="1.10.10.10">
    <property type="entry name" value="Winged helix-like DNA-binding domain superfamily/Winged helix DNA-binding domain"/>
    <property type="match status" value="1"/>
</dbReference>
<evidence type="ECO:0000313" key="15">
    <source>
        <dbReference type="Proteomes" id="UP000233781"/>
    </source>
</evidence>
<dbReference type="Proteomes" id="UP000233781">
    <property type="component" value="Unassembled WGS sequence"/>
</dbReference>
<feature type="binding site" evidence="12">
    <location>
        <position position="84"/>
    </location>
    <ligand>
        <name>Fe cation</name>
        <dbReference type="ChEBI" id="CHEBI:24875"/>
    </ligand>
</feature>
<evidence type="ECO:0000256" key="7">
    <source>
        <dbReference type="ARBA" id="ARBA00022833"/>
    </source>
</evidence>
<keyword evidence="8" id="KW-0805">Transcription regulation</keyword>
<protein>
    <submittedName>
        <fullName evidence="14">Fur family zinc uptake regulator</fullName>
    </submittedName>
</protein>
<comment type="subunit">
    <text evidence="3">Homodimer.</text>
</comment>
<comment type="subcellular location">
    <subcellularLocation>
        <location evidence="1">Cytoplasm</location>
    </subcellularLocation>
</comment>
<keyword evidence="15" id="KW-1185">Reference proteome</keyword>
<evidence type="ECO:0000313" key="14">
    <source>
        <dbReference type="EMBL" id="PKW28207.1"/>
    </source>
</evidence>
<comment type="caution">
    <text evidence="14">The sequence shown here is derived from an EMBL/GenBank/DDBJ whole genome shotgun (WGS) entry which is preliminary data.</text>
</comment>
<proteinExistence type="inferred from homology"/>
<dbReference type="PANTHER" id="PTHR33202">
    <property type="entry name" value="ZINC UPTAKE REGULATION PROTEIN"/>
    <property type="match status" value="1"/>
</dbReference>
<evidence type="ECO:0000256" key="2">
    <source>
        <dbReference type="ARBA" id="ARBA00007957"/>
    </source>
</evidence>
<dbReference type="GO" id="GO:0005829">
    <property type="term" value="C:cytosol"/>
    <property type="evidence" value="ECO:0007669"/>
    <property type="project" value="TreeGrafter"/>
</dbReference>
<feature type="binding site" evidence="11">
    <location>
        <position position="133"/>
    </location>
    <ligand>
        <name>Zn(2+)</name>
        <dbReference type="ChEBI" id="CHEBI:29105"/>
    </ligand>
</feature>
<keyword evidence="4" id="KW-0963">Cytoplasm</keyword>
<dbReference type="InterPro" id="IPR036388">
    <property type="entry name" value="WH-like_DNA-bd_sf"/>
</dbReference>
<keyword evidence="5" id="KW-0678">Repressor</keyword>
<dbReference type="GO" id="GO:0003700">
    <property type="term" value="F:DNA-binding transcription factor activity"/>
    <property type="evidence" value="ECO:0007669"/>
    <property type="project" value="InterPro"/>
</dbReference>
<evidence type="ECO:0000256" key="6">
    <source>
        <dbReference type="ARBA" id="ARBA00022723"/>
    </source>
</evidence>
<dbReference type="GO" id="GO:0045892">
    <property type="term" value="P:negative regulation of DNA-templated transcription"/>
    <property type="evidence" value="ECO:0007669"/>
    <property type="project" value="TreeGrafter"/>
</dbReference>
<dbReference type="InterPro" id="IPR002481">
    <property type="entry name" value="FUR"/>
</dbReference>
<comment type="similarity">
    <text evidence="2">Belongs to the Fur family.</text>
</comment>
<dbReference type="Pfam" id="PF01475">
    <property type="entry name" value="FUR"/>
    <property type="match status" value="1"/>
</dbReference>
<evidence type="ECO:0000256" key="10">
    <source>
        <dbReference type="ARBA" id="ARBA00023163"/>
    </source>
</evidence>
<evidence type="ECO:0000256" key="9">
    <source>
        <dbReference type="ARBA" id="ARBA00023125"/>
    </source>
</evidence>
<feature type="binding site" evidence="11">
    <location>
        <position position="93"/>
    </location>
    <ligand>
        <name>Zn(2+)</name>
        <dbReference type="ChEBI" id="CHEBI:29105"/>
    </ligand>
</feature>
<gene>
    <name evidence="14" type="ORF">ATL31_3065</name>
</gene>
<accession>A0A2N3YMW0</accession>
<dbReference type="RefSeq" id="WP_101396742.1">
    <property type="nucleotide sequence ID" value="NZ_PJNE01000001.1"/>
</dbReference>
<feature type="region of interest" description="Disordered" evidence="13">
    <location>
        <begin position="1"/>
        <end position="20"/>
    </location>
</feature>
<dbReference type="EMBL" id="PJNE01000001">
    <property type="protein sequence ID" value="PKW28207.1"/>
    <property type="molecule type" value="Genomic_DNA"/>
</dbReference>
<dbReference type="GO" id="GO:0008270">
    <property type="term" value="F:zinc ion binding"/>
    <property type="evidence" value="ECO:0007669"/>
    <property type="project" value="TreeGrafter"/>
</dbReference>
<evidence type="ECO:0000256" key="8">
    <source>
        <dbReference type="ARBA" id="ARBA00023015"/>
    </source>
</evidence>
<dbReference type="GO" id="GO:1900376">
    <property type="term" value="P:regulation of secondary metabolite biosynthetic process"/>
    <property type="evidence" value="ECO:0007669"/>
    <property type="project" value="TreeGrafter"/>
</dbReference>
<dbReference type="SUPFAM" id="SSF46785">
    <property type="entry name" value="Winged helix' DNA-binding domain"/>
    <property type="match status" value="1"/>
</dbReference>
<evidence type="ECO:0000256" key="5">
    <source>
        <dbReference type="ARBA" id="ARBA00022491"/>
    </source>
</evidence>
<evidence type="ECO:0000256" key="11">
    <source>
        <dbReference type="PIRSR" id="PIRSR602481-1"/>
    </source>
</evidence>
<evidence type="ECO:0000256" key="3">
    <source>
        <dbReference type="ARBA" id="ARBA00011738"/>
    </source>
</evidence>
<name>A0A2N3YMW0_9MICO</name>
<keyword evidence="10" id="KW-0804">Transcription</keyword>
<feature type="binding site" evidence="12">
    <location>
        <position position="122"/>
    </location>
    <ligand>
        <name>Fe cation</name>
        <dbReference type="ChEBI" id="CHEBI:24875"/>
    </ligand>
</feature>
<dbReference type="FunFam" id="1.10.10.10:FF:000459">
    <property type="entry name" value="Ferric uptake regulation protein"/>
    <property type="match status" value="1"/>
</dbReference>
<feature type="binding site" evidence="11">
    <location>
        <position position="90"/>
    </location>
    <ligand>
        <name>Zn(2+)</name>
        <dbReference type="ChEBI" id="CHEBI:29105"/>
    </ligand>
</feature>
<comment type="cofactor">
    <cofactor evidence="11">
        <name>Zn(2+)</name>
        <dbReference type="ChEBI" id="CHEBI:29105"/>
    </cofactor>
    <text evidence="11">Binds 1 zinc ion per subunit.</text>
</comment>
<feature type="binding site" evidence="12">
    <location>
        <position position="105"/>
    </location>
    <ligand>
        <name>Fe cation</name>
        <dbReference type="ChEBI" id="CHEBI:24875"/>
    </ligand>
</feature>
<dbReference type="OrthoDB" id="8659436at2"/>
<evidence type="ECO:0000256" key="12">
    <source>
        <dbReference type="PIRSR" id="PIRSR602481-2"/>
    </source>
</evidence>
<dbReference type="AlphaFoldDB" id="A0A2N3YMW0"/>
<organism evidence="14 15">
    <name type="scientific">Phycicoccus duodecadis</name>
    <dbReference type="NCBI Taxonomy" id="173053"/>
    <lineage>
        <taxon>Bacteria</taxon>
        <taxon>Bacillati</taxon>
        <taxon>Actinomycetota</taxon>
        <taxon>Actinomycetes</taxon>
        <taxon>Micrococcales</taxon>
        <taxon>Intrasporangiaceae</taxon>
        <taxon>Phycicoccus</taxon>
    </lineage>
</organism>
<sequence length="139" mass="15066">MTDASTRPERRPTRQRAALSDELAGTAEFRSAQDIHASLSASGTRVGLATVYRNLQAMAADGEVDVIRTTEGESVYRACASEQHHHHVVCRGCGLTVEVTGDAVERWAEAVARDHGFSHVRHTLEIDGLCAACAVRDPR</sequence>
<evidence type="ECO:0000256" key="13">
    <source>
        <dbReference type="SAM" id="MobiDB-lite"/>
    </source>
</evidence>
<dbReference type="Gene3D" id="3.30.1490.190">
    <property type="match status" value="1"/>
</dbReference>
<keyword evidence="7 11" id="KW-0862">Zinc</keyword>
<dbReference type="InterPro" id="IPR036390">
    <property type="entry name" value="WH_DNA-bd_sf"/>
</dbReference>
<keyword evidence="6 11" id="KW-0479">Metal-binding</keyword>
<keyword evidence="9" id="KW-0238">DNA-binding</keyword>
<comment type="cofactor">
    <cofactor evidence="12">
        <name>Mn(2+)</name>
        <dbReference type="ChEBI" id="CHEBI:29035"/>
    </cofactor>
    <cofactor evidence="12">
        <name>Fe(2+)</name>
        <dbReference type="ChEBI" id="CHEBI:29033"/>
    </cofactor>
    <text evidence="12">Binds 1 Mn(2+) or Fe(2+) ion per subunit.</text>
</comment>
<dbReference type="InterPro" id="IPR043135">
    <property type="entry name" value="Fur_C"/>
</dbReference>
<dbReference type="GO" id="GO:0000976">
    <property type="term" value="F:transcription cis-regulatory region binding"/>
    <property type="evidence" value="ECO:0007669"/>
    <property type="project" value="TreeGrafter"/>
</dbReference>
<evidence type="ECO:0000256" key="1">
    <source>
        <dbReference type="ARBA" id="ARBA00004496"/>
    </source>
</evidence>
<reference evidence="14 15" key="1">
    <citation type="submission" date="2017-12" db="EMBL/GenBank/DDBJ databases">
        <title>Sequencing the genomes of 1000 Actinobacteria strains.</title>
        <authorList>
            <person name="Klenk H.-P."/>
        </authorList>
    </citation>
    <scope>NUCLEOTIDE SEQUENCE [LARGE SCALE GENOMIC DNA]</scope>
    <source>
        <strain evidence="14 15">DSM 12806</strain>
    </source>
</reference>
<dbReference type="CDD" id="cd07153">
    <property type="entry name" value="Fur_like"/>
    <property type="match status" value="1"/>
</dbReference>
<dbReference type="PANTHER" id="PTHR33202:SF2">
    <property type="entry name" value="FERRIC UPTAKE REGULATION PROTEIN"/>
    <property type="match status" value="1"/>
</dbReference>